<reference evidence="10 11" key="1">
    <citation type="journal article" date="2023" name="Arcadia Sci">
        <title>De novo assembly of a long-read Amblyomma americanum tick genome.</title>
        <authorList>
            <person name="Chou S."/>
            <person name="Poskanzer K.E."/>
            <person name="Rollins M."/>
            <person name="Thuy-Boun P.S."/>
        </authorList>
    </citation>
    <scope>NUCLEOTIDE SEQUENCE [LARGE SCALE GENOMIC DNA]</scope>
    <source>
        <strain evidence="10">F_SG_1</strain>
        <tissue evidence="10">Salivary glands</tissue>
    </source>
</reference>
<comment type="subcellular location">
    <subcellularLocation>
        <location evidence="1">Cell membrane</location>
    </subcellularLocation>
</comment>
<proteinExistence type="predicted"/>
<evidence type="ECO:0000313" key="10">
    <source>
        <dbReference type="EMBL" id="KAK8776435.1"/>
    </source>
</evidence>
<dbReference type="InterPro" id="IPR013098">
    <property type="entry name" value="Ig_I-set"/>
</dbReference>
<dbReference type="GO" id="GO:0008046">
    <property type="term" value="F:axon guidance receptor activity"/>
    <property type="evidence" value="ECO:0007669"/>
    <property type="project" value="TreeGrafter"/>
</dbReference>
<dbReference type="GO" id="GO:0005886">
    <property type="term" value="C:plasma membrane"/>
    <property type="evidence" value="ECO:0007669"/>
    <property type="project" value="UniProtKB-SubCell"/>
</dbReference>
<dbReference type="Pfam" id="PF07679">
    <property type="entry name" value="I-set"/>
    <property type="match status" value="1"/>
</dbReference>
<keyword evidence="3" id="KW-0732">Signal</keyword>
<dbReference type="GO" id="GO:0050808">
    <property type="term" value="P:synapse organization"/>
    <property type="evidence" value="ECO:0007669"/>
    <property type="project" value="TreeGrafter"/>
</dbReference>
<keyword evidence="11" id="KW-1185">Reference proteome</keyword>
<dbReference type="InterPro" id="IPR050958">
    <property type="entry name" value="Cell_Adh-Cytoskel_Orgn"/>
</dbReference>
<evidence type="ECO:0000256" key="7">
    <source>
        <dbReference type="ARBA" id="ARBA00023180"/>
    </source>
</evidence>
<evidence type="ECO:0000256" key="8">
    <source>
        <dbReference type="ARBA" id="ARBA00023319"/>
    </source>
</evidence>
<evidence type="ECO:0000313" key="11">
    <source>
        <dbReference type="Proteomes" id="UP001321473"/>
    </source>
</evidence>
<dbReference type="GO" id="GO:0030424">
    <property type="term" value="C:axon"/>
    <property type="evidence" value="ECO:0007669"/>
    <property type="project" value="TreeGrafter"/>
</dbReference>
<keyword evidence="6" id="KW-1015">Disulfide bond</keyword>
<gene>
    <name evidence="10" type="ORF">V5799_030218</name>
</gene>
<dbReference type="PANTHER" id="PTHR45080:SF8">
    <property type="entry name" value="IG-LIKE DOMAIN-CONTAINING PROTEIN"/>
    <property type="match status" value="1"/>
</dbReference>
<organism evidence="10 11">
    <name type="scientific">Amblyomma americanum</name>
    <name type="common">Lone star tick</name>
    <dbReference type="NCBI Taxonomy" id="6943"/>
    <lineage>
        <taxon>Eukaryota</taxon>
        <taxon>Metazoa</taxon>
        <taxon>Ecdysozoa</taxon>
        <taxon>Arthropoda</taxon>
        <taxon>Chelicerata</taxon>
        <taxon>Arachnida</taxon>
        <taxon>Acari</taxon>
        <taxon>Parasitiformes</taxon>
        <taxon>Ixodida</taxon>
        <taxon>Ixodoidea</taxon>
        <taxon>Ixodidae</taxon>
        <taxon>Amblyomminae</taxon>
        <taxon>Amblyomma</taxon>
    </lineage>
</organism>
<evidence type="ECO:0000256" key="3">
    <source>
        <dbReference type="ARBA" id="ARBA00022729"/>
    </source>
</evidence>
<dbReference type="GO" id="GO:0043025">
    <property type="term" value="C:neuronal cell body"/>
    <property type="evidence" value="ECO:0007669"/>
    <property type="project" value="TreeGrafter"/>
</dbReference>
<dbReference type="SMART" id="SM00408">
    <property type="entry name" value="IGc2"/>
    <property type="match status" value="1"/>
</dbReference>
<sequence>MAQVNVTVAVLTPPSFHLTTKGVVVRENETATLDCAASGQPTPTYVWRRVGHSLVEDGGRWSAFANGTLRVTSAQASDGGLYRCEATNAVGTASAEVSLTVKGERLAASKNLNHSSFGAKRALHFSDAQSSA</sequence>
<dbReference type="InterPro" id="IPR003599">
    <property type="entry name" value="Ig_sub"/>
</dbReference>
<dbReference type="PROSITE" id="PS50835">
    <property type="entry name" value="IG_LIKE"/>
    <property type="match status" value="1"/>
</dbReference>
<evidence type="ECO:0000256" key="4">
    <source>
        <dbReference type="ARBA" id="ARBA00022737"/>
    </source>
</evidence>
<accession>A0AAQ4ENY7</accession>
<dbReference type="AlphaFoldDB" id="A0AAQ4ENY7"/>
<keyword evidence="5" id="KW-0472">Membrane</keyword>
<dbReference type="SMART" id="SM00409">
    <property type="entry name" value="IG"/>
    <property type="match status" value="1"/>
</dbReference>
<dbReference type="InterPro" id="IPR007110">
    <property type="entry name" value="Ig-like_dom"/>
</dbReference>
<keyword evidence="8" id="KW-0393">Immunoglobulin domain</keyword>
<dbReference type="InterPro" id="IPR036179">
    <property type="entry name" value="Ig-like_dom_sf"/>
</dbReference>
<dbReference type="Gene3D" id="2.60.40.10">
    <property type="entry name" value="Immunoglobulins"/>
    <property type="match status" value="1"/>
</dbReference>
<evidence type="ECO:0000256" key="2">
    <source>
        <dbReference type="ARBA" id="ARBA00022475"/>
    </source>
</evidence>
<dbReference type="PANTHER" id="PTHR45080">
    <property type="entry name" value="CONTACTIN 5"/>
    <property type="match status" value="1"/>
</dbReference>
<dbReference type="InterPro" id="IPR013783">
    <property type="entry name" value="Ig-like_fold"/>
</dbReference>
<dbReference type="SUPFAM" id="SSF48726">
    <property type="entry name" value="Immunoglobulin"/>
    <property type="match status" value="1"/>
</dbReference>
<dbReference type="GO" id="GO:0007156">
    <property type="term" value="P:homophilic cell adhesion via plasma membrane adhesion molecules"/>
    <property type="evidence" value="ECO:0007669"/>
    <property type="project" value="TreeGrafter"/>
</dbReference>
<keyword evidence="7" id="KW-0325">Glycoprotein</keyword>
<protein>
    <recommendedName>
        <fullName evidence="9">Ig-like domain-containing protein</fullName>
    </recommendedName>
</protein>
<evidence type="ECO:0000256" key="1">
    <source>
        <dbReference type="ARBA" id="ARBA00004236"/>
    </source>
</evidence>
<dbReference type="Proteomes" id="UP001321473">
    <property type="component" value="Unassembled WGS sequence"/>
</dbReference>
<keyword evidence="4" id="KW-0677">Repeat</keyword>
<dbReference type="FunFam" id="2.60.40.10:FF:000273">
    <property type="entry name" value="contactin-3 isoform X1"/>
    <property type="match status" value="1"/>
</dbReference>
<evidence type="ECO:0000256" key="5">
    <source>
        <dbReference type="ARBA" id="ARBA00023136"/>
    </source>
</evidence>
<name>A0AAQ4ENY7_AMBAM</name>
<feature type="domain" description="Ig-like" evidence="9">
    <location>
        <begin position="14"/>
        <end position="100"/>
    </location>
</feature>
<evidence type="ECO:0000259" key="9">
    <source>
        <dbReference type="PROSITE" id="PS50835"/>
    </source>
</evidence>
<dbReference type="InterPro" id="IPR003598">
    <property type="entry name" value="Ig_sub2"/>
</dbReference>
<keyword evidence="2" id="KW-1003">Cell membrane</keyword>
<comment type="caution">
    <text evidence="10">The sequence shown here is derived from an EMBL/GenBank/DDBJ whole genome shotgun (WGS) entry which is preliminary data.</text>
</comment>
<evidence type="ECO:0000256" key="6">
    <source>
        <dbReference type="ARBA" id="ARBA00023157"/>
    </source>
</evidence>
<dbReference type="EMBL" id="JARKHS020012946">
    <property type="protein sequence ID" value="KAK8776435.1"/>
    <property type="molecule type" value="Genomic_DNA"/>
</dbReference>